<accession>A0A3R9V937</accession>
<keyword evidence="7" id="KW-1185">Reference proteome</keyword>
<dbReference type="OrthoDB" id="165343at2"/>
<reference evidence="6 7" key="1">
    <citation type="submission" date="2018-12" db="EMBL/GenBank/DDBJ databases">
        <authorList>
            <person name="Feng G."/>
            <person name="Zhu H."/>
        </authorList>
    </citation>
    <scope>NUCLEOTIDE SEQUENCE [LARGE SCALE GENOMIC DNA]</scope>
    <source>
        <strain evidence="6 7">KCTC 12533</strain>
    </source>
</reference>
<feature type="domain" description="Rieske" evidence="5">
    <location>
        <begin position="46"/>
        <end position="139"/>
    </location>
</feature>
<dbReference type="AlphaFoldDB" id="A0A3R9V937"/>
<proteinExistence type="predicted"/>
<evidence type="ECO:0000256" key="3">
    <source>
        <dbReference type="ARBA" id="ARBA00023004"/>
    </source>
</evidence>
<dbReference type="CDD" id="cd03467">
    <property type="entry name" value="Rieske"/>
    <property type="match status" value="1"/>
</dbReference>
<dbReference type="Proteomes" id="UP000273500">
    <property type="component" value="Unassembled WGS sequence"/>
</dbReference>
<dbReference type="GO" id="GO:0051537">
    <property type="term" value="F:2 iron, 2 sulfur cluster binding"/>
    <property type="evidence" value="ECO:0007669"/>
    <property type="project" value="UniProtKB-KW"/>
</dbReference>
<comment type="caution">
    <text evidence="6">The sequence shown here is derived from an EMBL/GenBank/DDBJ whole genome shotgun (WGS) entry which is preliminary data.</text>
</comment>
<dbReference type="Gene3D" id="2.102.10.10">
    <property type="entry name" value="Rieske [2Fe-2S] iron-sulphur domain"/>
    <property type="match status" value="1"/>
</dbReference>
<keyword evidence="4" id="KW-0411">Iron-sulfur</keyword>
<evidence type="ECO:0000259" key="5">
    <source>
        <dbReference type="PROSITE" id="PS51296"/>
    </source>
</evidence>
<dbReference type="Pfam" id="PF00355">
    <property type="entry name" value="Rieske"/>
    <property type="match status" value="1"/>
</dbReference>
<dbReference type="EMBL" id="RWIT01000003">
    <property type="protein sequence ID" value="RSK49267.1"/>
    <property type="molecule type" value="Genomic_DNA"/>
</dbReference>
<keyword evidence="2" id="KW-0479">Metal-binding</keyword>
<evidence type="ECO:0000256" key="4">
    <source>
        <dbReference type="ARBA" id="ARBA00023014"/>
    </source>
</evidence>
<sequence>MDRKDFLQLLVLGSAAAATGCLGSCSKDDSTGSTTGASNVDFTVDLSAASSSSLVAGTGYVYDSGNQVIVAKTSASSYVAVQAPCTHEGVKVIFNSSRQQFFCSQHSAYFSTDGAVVSGPPPRGLKQYTVTQTGNSLRITG</sequence>
<dbReference type="RefSeq" id="WP_125419126.1">
    <property type="nucleotide sequence ID" value="NZ_RWIT01000003.1"/>
</dbReference>
<gene>
    <name evidence="6" type="ORF">EI291_07130</name>
</gene>
<organism evidence="6 7">
    <name type="scientific">Hymenobacter rigui</name>
    <dbReference type="NCBI Taxonomy" id="334424"/>
    <lineage>
        <taxon>Bacteria</taxon>
        <taxon>Pseudomonadati</taxon>
        <taxon>Bacteroidota</taxon>
        <taxon>Cytophagia</taxon>
        <taxon>Cytophagales</taxon>
        <taxon>Hymenobacteraceae</taxon>
        <taxon>Hymenobacter</taxon>
    </lineage>
</organism>
<evidence type="ECO:0000256" key="1">
    <source>
        <dbReference type="ARBA" id="ARBA00022714"/>
    </source>
</evidence>
<evidence type="ECO:0000256" key="2">
    <source>
        <dbReference type="ARBA" id="ARBA00022723"/>
    </source>
</evidence>
<protein>
    <submittedName>
        <fullName evidence="6">Rieske (2Fe-2S) protein</fullName>
    </submittedName>
</protein>
<dbReference type="InterPro" id="IPR036922">
    <property type="entry name" value="Rieske_2Fe-2S_sf"/>
</dbReference>
<keyword evidence="3" id="KW-0408">Iron</keyword>
<dbReference type="GO" id="GO:0046872">
    <property type="term" value="F:metal ion binding"/>
    <property type="evidence" value="ECO:0007669"/>
    <property type="project" value="UniProtKB-KW"/>
</dbReference>
<name>A0A3R9V937_9BACT</name>
<dbReference type="PROSITE" id="PS51296">
    <property type="entry name" value="RIESKE"/>
    <property type="match status" value="1"/>
</dbReference>
<evidence type="ECO:0000313" key="6">
    <source>
        <dbReference type="EMBL" id="RSK49267.1"/>
    </source>
</evidence>
<keyword evidence="1" id="KW-0001">2Fe-2S</keyword>
<dbReference type="SUPFAM" id="SSF50022">
    <property type="entry name" value="ISP domain"/>
    <property type="match status" value="1"/>
</dbReference>
<evidence type="ECO:0000313" key="7">
    <source>
        <dbReference type="Proteomes" id="UP000273500"/>
    </source>
</evidence>
<dbReference type="PROSITE" id="PS51257">
    <property type="entry name" value="PROKAR_LIPOPROTEIN"/>
    <property type="match status" value="1"/>
</dbReference>
<dbReference type="InterPro" id="IPR017941">
    <property type="entry name" value="Rieske_2Fe-2S"/>
</dbReference>